<proteinExistence type="predicted"/>
<reference evidence="1 2" key="1">
    <citation type="journal article" date="2018" name="Sci. Rep.">
        <title>Comparative analysis of the Pocillopora damicornis genome highlights role of immune system in coral evolution.</title>
        <authorList>
            <person name="Cunning R."/>
            <person name="Bay R.A."/>
            <person name="Gillette P."/>
            <person name="Baker A.C."/>
            <person name="Traylor-Knowles N."/>
        </authorList>
    </citation>
    <scope>NUCLEOTIDE SEQUENCE [LARGE SCALE GENOMIC DNA]</scope>
    <source>
        <strain evidence="1">RSMAS</strain>
        <tissue evidence="1">Whole animal</tissue>
    </source>
</reference>
<comment type="caution">
    <text evidence="1">The sequence shown here is derived from an EMBL/GenBank/DDBJ whole genome shotgun (WGS) entry which is preliminary data.</text>
</comment>
<sequence length="159" mass="18427">MALYEYLDPGVNGKNMKYWLSSQDDSQTAAAGNSVKHGRLRTVTPSEEYFLSKNTRQKSMSFSFDGAYLIRSWKLYKAVQAFQLWRKPIFFRNESKFLQQPRHEQEQLDFSQWFASTEPSARSEWEIVTLAGDQVSFVVKVTVRVELSRVLPAFGIQVN</sequence>
<evidence type="ECO:0000313" key="2">
    <source>
        <dbReference type="Proteomes" id="UP000275408"/>
    </source>
</evidence>
<dbReference type="AlphaFoldDB" id="A0A3M6TN84"/>
<organism evidence="1 2">
    <name type="scientific">Pocillopora damicornis</name>
    <name type="common">Cauliflower coral</name>
    <name type="synonym">Millepora damicornis</name>
    <dbReference type="NCBI Taxonomy" id="46731"/>
    <lineage>
        <taxon>Eukaryota</taxon>
        <taxon>Metazoa</taxon>
        <taxon>Cnidaria</taxon>
        <taxon>Anthozoa</taxon>
        <taxon>Hexacorallia</taxon>
        <taxon>Scleractinia</taxon>
        <taxon>Astrocoeniina</taxon>
        <taxon>Pocilloporidae</taxon>
        <taxon>Pocillopora</taxon>
    </lineage>
</organism>
<evidence type="ECO:0000313" key="1">
    <source>
        <dbReference type="EMBL" id="RMX42771.1"/>
    </source>
</evidence>
<protein>
    <submittedName>
        <fullName evidence="1">Uncharacterized protein</fullName>
    </submittedName>
</protein>
<dbReference type="Proteomes" id="UP000275408">
    <property type="component" value="Unassembled WGS sequence"/>
</dbReference>
<accession>A0A3M6TN84</accession>
<keyword evidence="2" id="KW-1185">Reference proteome</keyword>
<gene>
    <name evidence="1" type="ORF">pdam_00021904</name>
</gene>
<dbReference type="EMBL" id="RCHS01003282">
    <property type="protein sequence ID" value="RMX42771.1"/>
    <property type="molecule type" value="Genomic_DNA"/>
</dbReference>
<name>A0A3M6TN84_POCDA</name>